<comment type="caution">
    <text evidence="3">The sequence shown here is derived from an EMBL/GenBank/DDBJ whole genome shotgun (WGS) entry which is preliminary data.</text>
</comment>
<dbReference type="PANTHER" id="PTHR36109:SF2">
    <property type="entry name" value="MEMBRANE PROTEIN"/>
    <property type="match status" value="1"/>
</dbReference>
<evidence type="ECO:0000313" key="4">
    <source>
        <dbReference type="Proteomes" id="UP000597444"/>
    </source>
</evidence>
<dbReference type="RefSeq" id="WP_220204868.1">
    <property type="nucleotide sequence ID" value="NZ_BNJK01000001.1"/>
</dbReference>
<evidence type="ECO:0008006" key="5">
    <source>
        <dbReference type="Google" id="ProtNLM"/>
    </source>
</evidence>
<reference evidence="3" key="1">
    <citation type="submission" date="2020-10" db="EMBL/GenBank/DDBJ databases">
        <title>Taxonomic study of unclassified bacteria belonging to the class Ktedonobacteria.</title>
        <authorList>
            <person name="Yabe S."/>
            <person name="Wang C.M."/>
            <person name="Zheng Y."/>
            <person name="Sakai Y."/>
            <person name="Cavaletti L."/>
            <person name="Monciardini P."/>
            <person name="Donadio S."/>
        </authorList>
    </citation>
    <scope>NUCLEOTIDE SEQUENCE</scope>
    <source>
        <strain evidence="3">ID150040</strain>
    </source>
</reference>
<keyword evidence="4" id="KW-1185">Reference proteome</keyword>
<dbReference type="AlphaFoldDB" id="A0A8J3INQ1"/>
<dbReference type="Proteomes" id="UP000597444">
    <property type="component" value="Unassembled WGS sequence"/>
</dbReference>
<keyword evidence="2" id="KW-0812">Transmembrane</keyword>
<evidence type="ECO:0000313" key="3">
    <source>
        <dbReference type="EMBL" id="GHO94110.1"/>
    </source>
</evidence>
<keyword evidence="2" id="KW-1133">Transmembrane helix</keyword>
<gene>
    <name evidence="3" type="ORF">KSF_041580</name>
</gene>
<feature type="region of interest" description="Disordered" evidence="1">
    <location>
        <begin position="165"/>
        <end position="190"/>
    </location>
</feature>
<dbReference type="EMBL" id="BNJK01000001">
    <property type="protein sequence ID" value="GHO94110.1"/>
    <property type="molecule type" value="Genomic_DNA"/>
</dbReference>
<feature type="transmembrane region" description="Helical" evidence="2">
    <location>
        <begin position="83"/>
        <end position="109"/>
    </location>
</feature>
<feature type="transmembrane region" description="Helical" evidence="2">
    <location>
        <begin position="51"/>
        <end position="77"/>
    </location>
</feature>
<keyword evidence="2" id="KW-0472">Membrane</keyword>
<sequence>MAMVHNIVAVGVFPNQEQARGAIDELRRAGFNNDEIGFLARVRAADPEATVAADAASGMIGGGVIGGVLGAAASLLIPGLGPAIAGGILAATFGGAALGAAAGGLVGAFRGLGLSERDAHFYQQELAAGHTIVTVKTPDETGYNDALAILRKNGAYDATTQRGVINATPPVRPYGTTDHEDTDNPGATNE</sequence>
<protein>
    <recommendedName>
        <fullName evidence="5">General stress protein 17M-like domain-containing protein</fullName>
    </recommendedName>
</protein>
<organism evidence="3 4">
    <name type="scientific">Reticulibacter mediterranei</name>
    <dbReference type="NCBI Taxonomy" id="2778369"/>
    <lineage>
        <taxon>Bacteria</taxon>
        <taxon>Bacillati</taxon>
        <taxon>Chloroflexota</taxon>
        <taxon>Ktedonobacteria</taxon>
        <taxon>Ktedonobacterales</taxon>
        <taxon>Reticulibacteraceae</taxon>
        <taxon>Reticulibacter</taxon>
    </lineage>
</organism>
<accession>A0A8J3INQ1</accession>
<dbReference type="PANTHER" id="PTHR36109">
    <property type="entry name" value="MEMBRANE PROTEIN-RELATED"/>
    <property type="match status" value="1"/>
</dbReference>
<name>A0A8J3INQ1_9CHLR</name>
<evidence type="ECO:0000256" key="2">
    <source>
        <dbReference type="SAM" id="Phobius"/>
    </source>
</evidence>
<proteinExistence type="predicted"/>
<dbReference type="InterPro" id="IPR052948">
    <property type="entry name" value="Low_temp-induced_all0457"/>
</dbReference>
<evidence type="ECO:0000256" key="1">
    <source>
        <dbReference type="SAM" id="MobiDB-lite"/>
    </source>
</evidence>